<feature type="domain" description="VOC" evidence="1">
    <location>
        <begin position="9"/>
        <end position="128"/>
    </location>
</feature>
<keyword evidence="3" id="KW-1185">Reference proteome</keyword>
<dbReference type="Gene3D" id="3.10.180.10">
    <property type="entry name" value="2,3-Dihydroxybiphenyl 1,2-Dioxygenase, domain 1"/>
    <property type="match status" value="1"/>
</dbReference>
<protein>
    <submittedName>
        <fullName evidence="2">Catechol 2,3-dioxygenase</fullName>
    </submittedName>
</protein>
<keyword evidence="2" id="KW-0223">Dioxygenase</keyword>
<dbReference type="Pfam" id="PF00903">
    <property type="entry name" value="Glyoxalase"/>
    <property type="match status" value="1"/>
</dbReference>
<dbReference type="Proteomes" id="UP000198925">
    <property type="component" value="Unassembled WGS sequence"/>
</dbReference>
<dbReference type="SUPFAM" id="SSF54593">
    <property type="entry name" value="Glyoxalase/Bleomycin resistance protein/Dihydroxybiphenyl dioxygenase"/>
    <property type="match status" value="1"/>
</dbReference>
<accession>A0A1G6X2F0</accession>
<dbReference type="InterPro" id="IPR004360">
    <property type="entry name" value="Glyas_Fos-R_dOase_dom"/>
</dbReference>
<dbReference type="RefSeq" id="WP_090664145.1">
    <property type="nucleotide sequence ID" value="NZ_FMZX01000011.1"/>
</dbReference>
<dbReference type="EMBL" id="FMZX01000011">
    <property type="protein sequence ID" value="SDD72281.1"/>
    <property type="molecule type" value="Genomic_DNA"/>
</dbReference>
<organism evidence="2 3">
    <name type="scientific">Belnapia rosea</name>
    <dbReference type="NCBI Taxonomy" id="938405"/>
    <lineage>
        <taxon>Bacteria</taxon>
        <taxon>Pseudomonadati</taxon>
        <taxon>Pseudomonadota</taxon>
        <taxon>Alphaproteobacteria</taxon>
        <taxon>Acetobacterales</taxon>
        <taxon>Roseomonadaceae</taxon>
        <taxon>Belnapia</taxon>
    </lineage>
</organism>
<evidence type="ECO:0000259" key="1">
    <source>
        <dbReference type="PROSITE" id="PS51819"/>
    </source>
</evidence>
<keyword evidence="2" id="KW-0560">Oxidoreductase</keyword>
<sequence>MLPPRPTAVSQQITFLYAEDPAACRDFYGRVLGLPLVQDQGFAAIYATGGQRAFLGVVQARGPRQGREPRAEGGVVLTLVTPEVEAWHGWLTAAGVAVEAPPSANAATGITHFFFRDPAGYLLEIQRFDRPDWPAPG</sequence>
<dbReference type="STRING" id="938405.SAMN02927895_03094"/>
<reference evidence="2 3" key="1">
    <citation type="submission" date="2016-10" db="EMBL/GenBank/DDBJ databases">
        <authorList>
            <person name="de Groot N.N."/>
        </authorList>
    </citation>
    <scope>NUCLEOTIDE SEQUENCE [LARGE SCALE GENOMIC DNA]</scope>
    <source>
        <strain evidence="2 3">CPCC 100156</strain>
    </source>
</reference>
<dbReference type="AlphaFoldDB" id="A0A1G6X2F0"/>
<proteinExistence type="predicted"/>
<evidence type="ECO:0000313" key="3">
    <source>
        <dbReference type="Proteomes" id="UP000198925"/>
    </source>
</evidence>
<dbReference type="GO" id="GO:0051213">
    <property type="term" value="F:dioxygenase activity"/>
    <property type="evidence" value="ECO:0007669"/>
    <property type="project" value="UniProtKB-KW"/>
</dbReference>
<evidence type="ECO:0000313" key="2">
    <source>
        <dbReference type="EMBL" id="SDD72281.1"/>
    </source>
</evidence>
<dbReference type="PROSITE" id="PS51819">
    <property type="entry name" value="VOC"/>
    <property type="match status" value="1"/>
</dbReference>
<dbReference type="InterPro" id="IPR029068">
    <property type="entry name" value="Glyas_Bleomycin-R_OHBP_Dase"/>
</dbReference>
<gene>
    <name evidence="2" type="ORF">SAMN04487779_1011142</name>
</gene>
<name>A0A1G6X2F0_9PROT</name>
<dbReference type="InterPro" id="IPR037523">
    <property type="entry name" value="VOC_core"/>
</dbReference>